<reference evidence="3 4" key="1">
    <citation type="submission" date="2016-02" db="EMBL/GenBank/DDBJ databases">
        <title>Genome analysis of coral dinoflagellate symbionts highlights evolutionary adaptations to a symbiotic lifestyle.</title>
        <authorList>
            <person name="Aranda M."/>
            <person name="Li Y."/>
            <person name="Liew Y.J."/>
            <person name="Baumgarten S."/>
            <person name="Simakov O."/>
            <person name="Wilson M."/>
            <person name="Piel J."/>
            <person name="Ashoor H."/>
            <person name="Bougouffa S."/>
            <person name="Bajic V.B."/>
            <person name="Ryu T."/>
            <person name="Ravasi T."/>
            <person name="Bayer T."/>
            <person name="Micklem G."/>
            <person name="Kim H."/>
            <person name="Bhak J."/>
            <person name="Lajeunesse T.C."/>
            <person name="Voolstra C.R."/>
        </authorList>
    </citation>
    <scope>NUCLEOTIDE SEQUENCE [LARGE SCALE GENOMIC DNA]</scope>
    <source>
        <strain evidence="3 4">CCMP2467</strain>
    </source>
</reference>
<proteinExistence type="predicted"/>
<dbReference type="GO" id="GO:0030286">
    <property type="term" value="C:dynein complex"/>
    <property type="evidence" value="ECO:0007669"/>
    <property type="project" value="InterPro"/>
</dbReference>
<gene>
    <name evidence="3" type="primary">DHC10</name>
    <name evidence="3" type="ORF">AK812_SmicGene24259</name>
</gene>
<keyword evidence="4" id="KW-1185">Reference proteome</keyword>
<evidence type="ECO:0000313" key="3">
    <source>
        <dbReference type="EMBL" id="OLP93787.1"/>
    </source>
</evidence>
<dbReference type="PANTHER" id="PTHR45703:SF32">
    <property type="entry name" value="DYNEINS HEAVY CHAIN"/>
    <property type="match status" value="1"/>
</dbReference>
<dbReference type="InterPro" id="IPR041228">
    <property type="entry name" value="Dynein_C"/>
</dbReference>
<keyword evidence="3" id="KW-0966">Cell projection</keyword>
<accession>A0A1Q9DF31</accession>
<dbReference type="Pfam" id="PF18198">
    <property type="entry name" value="AAA_lid_11"/>
    <property type="match status" value="1"/>
</dbReference>
<dbReference type="Gene3D" id="1.20.1270.280">
    <property type="match status" value="1"/>
</dbReference>
<dbReference type="Gene3D" id="1.10.8.720">
    <property type="entry name" value="Region D6 of dynein motor"/>
    <property type="match status" value="1"/>
</dbReference>
<protein>
    <submittedName>
        <fullName evidence="3">Dynein-1-beta heavy chain, flagellar inner arm I1 complex</fullName>
    </submittedName>
</protein>
<evidence type="ECO:0000259" key="1">
    <source>
        <dbReference type="Pfam" id="PF18198"/>
    </source>
</evidence>
<dbReference type="EMBL" id="LSRX01000569">
    <property type="protein sequence ID" value="OLP93787.1"/>
    <property type="molecule type" value="Genomic_DNA"/>
</dbReference>
<dbReference type="Proteomes" id="UP000186817">
    <property type="component" value="Unassembled WGS sequence"/>
</dbReference>
<feature type="domain" description="Dynein heavy chain C-terminal" evidence="2">
    <location>
        <begin position="220"/>
        <end position="300"/>
    </location>
</feature>
<keyword evidence="3" id="KW-0969">Cilium</keyword>
<dbReference type="InterPro" id="IPR041658">
    <property type="entry name" value="AAA_lid_11"/>
</dbReference>
<dbReference type="PANTHER" id="PTHR45703">
    <property type="entry name" value="DYNEIN HEAVY CHAIN"/>
    <property type="match status" value="1"/>
</dbReference>
<feature type="domain" description="Dynein heavy chain AAA lid" evidence="1">
    <location>
        <begin position="16"/>
        <end position="122"/>
    </location>
</feature>
<dbReference type="OrthoDB" id="447806at2759"/>
<dbReference type="InterPro" id="IPR042219">
    <property type="entry name" value="AAA_lid_11_sf"/>
</dbReference>
<evidence type="ECO:0000313" key="4">
    <source>
        <dbReference type="Proteomes" id="UP000186817"/>
    </source>
</evidence>
<dbReference type="GO" id="GO:0045505">
    <property type="term" value="F:dynein intermediate chain binding"/>
    <property type="evidence" value="ECO:0007669"/>
    <property type="project" value="InterPro"/>
</dbReference>
<organism evidence="3 4">
    <name type="scientific">Symbiodinium microadriaticum</name>
    <name type="common">Dinoflagellate</name>
    <name type="synonym">Zooxanthella microadriatica</name>
    <dbReference type="NCBI Taxonomy" id="2951"/>
    <lineage>
        <taxon>Eukaryota</taxon>
        <taxon>Sar</taxon>
        <taxon>Alveolata</taxon>
        <taxon>Dinophyceae</taxon>
        <taxon>Suessiales</taxon>
        <taxon>Symbiodiniaceae</taxon>
        <taxon>Symbiodinium</taxon>
    </lineage>
</organism>
<evidence type="ECO:0000259" key="2">
    <source>
        <dbReference type="Pfam" id="PF18199"/>
    </source>
</evidence>
<keyword evidence="3" id="KW-0282">Flagellum</keyword>
<dbReference type="GO" id="GO:0007018">
    <property type="term" value="P:microtubule-based movement"/>
    <property type="evidence" value="ECO:0007669"/>
    <property type="project" value="InterPro"/>
</dbReference>
<dbReference type="OMA" id="CLHANAD"/>
<dbReference type="Pfam" id="PF18199">
    <property type="entry name" value="Dynein_C"/>
    <property type="match status" value="1"/>
</dbReference>
<dbReference type="AlphaFoldDB" id="A0A1Q9DF31"/>
<dbReference type="GO" id="GO:0051959">
    <property type="term" value="F:dynein light intermediate chain binding"/>
    <property type="evidence" value="ECO:0007669"/>
    <property type="project" value="InterPro"/>
</dbReference>
<comment type="caution">
    <text evidence="3">The sequence shown here is derived from an EMBL/GenBank/DDBJ whole genome shotgun (WGS) entry which is preliminary data.</text>
</comment>
<sequence length="356" mass="40196">MAYESYNRVKEVQKYRRLFFSLCWFHAILLERKKFKMLGWNIGYDFNDSDFDICENILAMYLDETRKQIELTHENPNEIPWDAIRYLIAEANYGGRVTEHPDNRILRSGCGALYVMDARKTKVTDGANAFGQHTNAEISSSLADTDTLMQTMIEVAAPPEEVDISTVQRRIGHLSDEQIQILLHAVREHQGNSIADDSELAESAVAAGWSKGDSRDIGEENIDWEEVRDRNEADTSPLKVCLLQESERYNILLSAVRSSIKVLQKGIQGLVVISKEQEAVMNSLYQGSVPVSWLFAYPSPRGRILASDSVSVDALSFDFVVQNQEESQITALPKEGAYIKSALVRKSERSPLLEGR</sequence>
<dbReference type="InterPro" id="IPR026983">
    <property type="entry name" value="DHC"/>
</dbReference>
<name>A0A1Q9DF31_SYMMI</name>